<proteinExistence type="predicted"/>
<evidence type="ECO:0000313" key="4">
    <source>
        <dbReference type="EMBL" id="HGV97831.1"/>
    </source>
</evidence>
<dbReference type="Pfam" id="PF16653">
    <property type="entry name" value="Sacchrp_dh_C"/>
    <property type="match status" value="1"/>
</dbReference>
<keyword evidence="1" id="KW-0560">Oxidoreductase</keyword>
<dbReference type="InterPro" id="IPR036291">
    <property type="entry name" value="NAD(P)-bd_dom_sf"/>
</dbReference>
<dbReference type="SUPFAM" id="SSF51735">
    <property type="entry name" value="NAD(P)-binding Rossmann-fold domains"/>
    <property type="match status" value="1"/>
</dbReference>
<dbReference type="AlphaFoldDB" id="A0A7C4XFE7"/>
<accession>A0A7C4XFE7</accession>
<sequence length="367" mass="42039">MKVCILGCGMQGRVAAMALKEDNEVTILDINKENLNMIKKIPGIRTMEFDVTAPRILSFLKNFDIIVGALPSSLGFRTMECALRAHRDIVDMSYLPEDPFLLNKDAKRLKVRIVPDAGFAPGLSNILVGEAYQRFCGIDTLRILVGGIPQKPVPPFNYRITWSLVDLIEEYSRPARIMKEFRVIKVPPLSGIEEFTIPEIGKLECFYTDGLRTLLKTIKGARDMEEKTIRYPGHAEIFKKIIDCGLFSDKRVRFKGNWIKVRDFTMEYLKQRLTEGGIEDISILVIEIKRKARSKRYFVLDYYDKKRRITSMARMTAYTGAVIARHIKEYPDYGVIPPEYLGFNLNLCNEIKADLKKMGIHITGRDL</sequence>
<dbReference type="InterPro" id="IPR051168">
    <property type="entry name" value="AASS"/>
</dbReference>
<feature type="domain" description="Saccharopine dehydrogenase NADP binding" evidence="2">
    <location>
        <begin position="3"/>
        <end position="107"/>
    </location>
</feature>
<evidence type="ECO:0000259" key="3">
    <source>
        <dbReference type="Pfam" id="PF16653"/>
    </source>
</evidence>
<feature type="domain" description="Saccharopine dehydrogenase-like C-terminal" evidence="3">
    <location>
        <begin position="118"/>
        <end position="360"/>
    </location>
</feature>
<dbReference type="PANTHER" id="PTHR11133">
    <property type="entry name" value="SACCHAROPINE DEHYDROGENASE"/>
    <property type="match status" value="1"/>
</dbReference>
<dbReference type="InterPro" id="IPR005097">
    <property type="entry name" value="Sacchrp_dh_NADP-bd"/>
</dbReference>
<dbReference type="EMBL" id="DTGZ01000108">
    <property type="protein sequence ID" value="HGV97831.1"/>
    <property type="molecule type" value="Genomic_DNA"/>
</dbReference>
<evidence type="ECO:0000259" key="2">
    <source>
        <dbReference type="Pfam" id="PF03435"/>
    </source>
</evidence>
<gene>
    <name evidence="4" type="ORF">ENV60_06005</name>
</gene>
<comment type="caution">
    <text evidence="4">The sequence shown here is derived from an EMBL/GenBank/DDBJ whole genome shotgun (WGS) entry which is preliminary data.</text>
</comment>
<dbReference type="SUPFAM" id="SSF55347">
    <property type="entry name" value="Glyceraldehyde-3-phosphate dehydrogenase-like, C-terminal domain"/>
    <property type="match status" value="1"/>
</dbReference>
<name>A0A7C4XFE7_UNCW3</name>
<dbReference type="Gene3D" id="3.30.360.10">
    <property type="entry name" value="Dihydrodipicolinate Reductase, domain 2"/>
    <property type="match status" value="1"/>
</dbReference>
<evidence type="ECO:0000256" key="1">
    <source>
        <dbReference type="ARBA" id="ARBA00023002"/>
    </source>
</evidence>
<organism evidence="4">
    <name type="scientific">candidate division WOR-3 bacterium</name>
    <dbReference type="NCBI Taxonomy" id="2052148"/>
    <lineage>
        <taxon>Bacteria</taxon>
        <taxon>Bacteria division WOR-3</taxon>
    </lineage>
</organism>
<dbReference type="Pfam" id="PF03435">
    <property type="entry name" value="Sacchrp_dh_NADP"/>
    <property type="match status" value="1"/>
</dbReference>
<protein>
    <submittedName>
        <fullName evidence="4">Saccharopine dehydrogenase family protein</fullName>
    </submittedName>
</protein>
<dbReference type="InterPro" id="IPR032095">
    <property type="entry name" value="Sacchrp_dh-like_C"/>
</dbReference>
<dbReference type="GO" id="GO:0016491">
    <property type="term" value="F:oxidoreductase activity"/>
    <property type="evidence" value="ECO:0007669"/>
    <property type="project" value="UniProtKB-KW"/>
</dbReference>
<dbReference type="PANTHER" id="PTHR11133:SF22">
    <property type="entry name" value="ALPHA-AMINOADIPIC SEMIALDEHYDE SYNTHASE, MITOCHONDRIAL"/>
    <property type="match status" value="1"/>
</dbReference>
<dbReference type="Gene3D" id="3.40.50.720">
    <property type="entry name" value="NAD(P)-binding Rossmann-like Domain"/>
    <property type="match status" value="1"/>
</dbReference>
<reference evidence="4" key="1">
    <citation type="journal article" date="2020" name="mSystems">
        <title>Genome- and Community-Level Interaction Insights into Carbon Utilization and Element Cycling Functions of Hydrothermarchaeota in Hydrothermal Sediment.</title>
        <authorList>
            <person name="Zhou Z."/>
            <person name="Liu Y."/>
            <person name="Xu W."/>
            <person name="Pan J."/>
            <person name="Luo Z.H."/>
            <person name="Li M."/>
        </authorList>
    </citation>
    <scope>NUCLEOTIDE SEQUENCE [LARGE SCALE GENOMIC DNA]</scope>
    <source>
        <strain evidence="4">SpSt-774</strain>
    </source>
</reference>